<protein>
    <submittedName>
        <fullName evidence="1">Uncharacterized protein</fullName>
    </submittedName>
</protein>
<evidence type="ECO:0000313" key="1">
    <source>
        <dbReference type="EMBL" id="KIL41023.1"/>
    </source>
</evidence>
<accession>A0ABR5AIZ0</accession>
<sequence length="65" mass="7208">MGGALRRGGSLQLLQKQLQRAFSAKWLLQVLQKQLGEGAEALFCIIAPVFALRATVEFFSAERFP</sequence>
<keyword evidence="2" id="KW-1185">Reference proteome</keyword>
<comment type="caution">
    <text evidence="1">The sequence shown here is derived from an EMBL/GenBank/DDBJ whole genome shotgun (WGS) entry which is preliminary data.</text>
</comment>
<name>A0ABR5AIZ0_9BACL</name>
<gene>
    <name evidence="1" type="ORF">SD70_09360</name>
</gene>
<dbReference type="EMBL" id="JXAK01000013">
    <property type="protein sequence ID" value="KIL41023.1"/>
    <property type="molecule type" value="Genomic_DNA"/>
</dbReference>
<evidence type="ECO:0000313" key="2">
    <source>
        <dbReference type="Proteomes" id="UP000031967"/>
    </source>
</evidence>
<reference evidence="1 2" key="1">
    <citation type="submission" date="2014-12" db="EMBL/GenBank/DDBJ databases">
        <title>Draft genome sequence of Paenibacillus kamchatkensis strain B-2647.</title>
        <authorList>
            <person name="Karlyshev A.V."/>
            <person name="Kudryashova E.B."/>
        </authorList>
    </citation>
    <scope>NUCLEOTIDE SEQUENCE [LARGE SCALE GENOMIC DNA]</scope>
    <source>
        <strain evidence="1 2">VKM B-2647</strain>
    </source>
</reference>
<organism evidence="1 2">
    <name type="scientific">Gordoniibacillus kamchatkensis</name>
    <dbReference type="NCBI Taxonomy" id="1590651"/>
    <lineage>
        <taxon>Bacteria</taxon>
        <taxon>Bacillati</taxon>
        <taxon>Bacillota</taxon>
        <taxon>Bacilli</taxon>
        <taxon>Bacillales</taxon>
        <taxon>Paenibacillaceae</taxon>
        <taxon>Gordoniibacillus</taxon>
    </lineage>
</organism>
<dbReference type="Proteomes" id="UP000031967">
    <property type="component" value="Unassembled WGS sequence"/>
</dbReference>
<proteinExistence type="predicted"/>